<comment type="pathway">
    <text evidence="2 6">Cofactor biosynthesis; molybdopterin biosynthesis.</text>
</comment>
<dbReference type="SMART" id="SM00852">
    <property type="entry name" value="MoCF_biosynth"/>
    <property type="match status" value="1"/>
</dbReference>
<dbReference type="NCBIfam" id="NF045515">
    <property type="entry name" value="Glp_gephyrin"/>
    <property type="match status" value="1"/>
</dbReference>
<feature type="domain" description="MoaB/Mog" evidence="7">
    <location>
        <begin position="190"/>
        <end position="328"/>
    </location>
</feature>
<keyword evidence="4 6" id="KW-0501">Molybdenum cofactor biosynthesis</keyword>
<dbReference type="EMBL" id="SRLB01000043">
    <property type="protein sequence ID" value="TGD94598.1"/>
    <property type="molecule type" value="Genomic_DNA"/>
</dbReference>
<keyword evidence="6 8" id="KW-0808">Transferase</keyword>
<accession>A0A4Z0NE97</accession>
<dbReference type="Gene3D" id="3.40.980.10">
    <property type="entry name" value="MoaB/Mog-like domain"/>
    <property type="match status" value="1"/>
</dbReference>
<comment type="caution">
    <text evidence="8">The sequence shown here is derived from an EMBL/GenBank/DDBJ whole genome shotgun (WGS) entry which is preliminary data.</text>
</comment>
<comment type="cofactor">
    <cofactor evidence="6">
        <name>Mg(2+)</name>
        <dbReference type="ChEBI" id="CHEBI:18420"/>
    </cofactor>
</comment>
<evidence type="ECO:0000259" key="7">
    <source>
        <dbReference type="SMART" id="SM00852"/>
    </source>
</evidence>
<dbReference type="SUPFAM" id="SSF53218">
    <property type="entry name" value="Molybdenum cofactor biosynthesis proteins"/>
    <property type="match status" value="1"/>
</dbReference>
<dbReference type="InterPro" id="IPR036688">
    <property type="entry name" value="MoeA_C_domain_IV_sf"/>
</dbReference>
<gene>
    <name evidence="8" type="ORF">EU555_31910</name>
</gene>
<dbReference type="PANTHER" id="PTHR10192">
    <property type="entry name" value="MOLYBDOPTERIN BIOSYNTHESIS PROTEIN"/>
    <property type="match status" value="1"/>
</dbReference>
<evidence type="ECO:0000256" key="1">
    <source>
        <dbReference type="ARBA" id="ARBA00002901"/>
    </source>
</evidence>
<evidence type="ECO:0000256" key="6">
    <source>
        <dbReference type="RuleBase" id="RU365090"/>
    </source>
</evidence>
<dbReference type="GO" id="GO:0005829">
    <property type="term" value="C:cytosol"/>
    <property type="evidence" value="ECO:0007669"/>
    <property type="project" value="TreeGrafter"/>
</dbReference>
<dbReference type="Pfam" id="PF03453">
    <property type="entry name" value="MoeA_N"/>
    <property type="match status" value="1"/>
</dbReference>
<dbReference type="AlphaFoldDB" id="A0A4Z0NE97"/>
<organism evidence="8 9">
    <name type="scientific">Methylobacterium nonmethylotrophicum</name>
    <dbReference type="NCBI Taxonomy" id="1141884"/>
    <lineage>
        <taxon>Bacteria</taxon>
        <taxon>Pseudomonadati</taxon>
        <taxon>Pseudomonadota</taxon>
        <taxon>Alphaproteobacteria</taxon>
        <taxon>Hyphomicrobiales</taxon>
        <taxon>Methylobacteriaceae</taxon>
        <taxon>Methylobacterium</taxon>
    </lineage>
</organism>
<evidence type="ECO:0000256" key="4">
    <source>
        <dbReference type="ARBA" id="ARBA00023150"/>
    </source>
</evidence>
<evidence type="ECO:0000313" key="9">
    <source>
        <dbReference type="Proteomes" id="UP000297535"/>
    </source>
</evidence>
<keyword evidence="6" id="KW-0460">Magnesium</keyword>
<dbReference type="InterPro" id="IPR036425">
    <property type="entry name" value="MoaB/Mog-like_dom_sf"/>
</dbReference>
<evidence type="ECO:0000256" key="2">
    <source>
        <dbReference type="ARBA" id="ARBA00005046"/>
    </source>
</evidence>
<protein>
    <recommendedName>
        <fullName evidence="6">Molybdopterin molybdenumtransferase</fullName>
        <ecNumber evidence="6">2.10.1.1</ecNumber>
    </recommendedName>
</protein>
<name>A0A4Z0NE97_9HYPH</name>
<dbReference type="InterPro" id="IPR038987">
    <property type="entry name" value="MoeA-like"/>
</dbReference>
<dbReference type="PANTHER" id="PTHR10192:SF5">
    <property type="entry name" value="GEPHYRIN"/>
    <property type="match status" value="1"/>
</dbReference>
<dbReference type="InterPro" id="IPR005111">
    <property type="entry name" value="MoeA_C_domain_IV"/>
</dbReference>
<dbReference type="CDD" id="cd00887">
    <property type="entry name" value="MoeA"/>
    <property type="match status" value="1"/>
</dbReference>
<evidence type="ECO:0000313" key="8">
    <source>
        <dbReference type="EMBL" id="TGD94598.1"/>
    </source>
</evidence>
<dbReference type="UniPathway" id="UPA00344"/>
<dbReference type="EC" id="2.10.1.1" evidence="6"/>
<dbReference type="InterPro" id="IPR036135">
    <property type="entry name" value="MoeA_linker/N_sf"/>
</dbReference>
<dbReference type="Gene3D" id="2.40.340.10">
    <property type="entry name" value="MoeA, C-terminal, domain IV"/>
    <property type="match status" value="1"/>
</dbReference>
<dbReference type="InterPro" id="IPR005110">
    <property type="entry name" value="MoeA_linker/N"/>
</dbReference>
<comment type="catalytic activity">
    <reaction evidence="5">
        <text>adenylyl-molybdopterin + molybdate = Mo-molybdopterin + AMP + H(+)</text>
        <dbReference type="Rhea" id="RHEA:35047"/>
        <dbReference type="ChEBI" id="CHEBI:15378"/>
        <dbReference type="ChEBI" id="CHEBI:36264"/>
        <dbReference type="ChEBI" id="CHEBI:62727"/>
        <dbReference type="ChEBI" id="CHEBI:71302"/>
        <dbReference type="ChEBI" id="CHEBI:456215"/>
        <dbReference type="EC" id="2.10.1.1"/>
    </reaction>
</comment>
<proteinExistence type="inferred from homology"/>
<comment type="function">
    <text evidence="1 6">Catalyzes the insertion of molybdate into adenylated molybdopterin with the concomitant release of AMP.</text>
</comment>
<dbReference type="SUPFAM" id="SSF63867">
    <property type="entry name" value="MoeA C-terminal domain-like"/>
    <property type="match status" value="1"/>
</dbReference>
<dbReference type="Pfam" id="PF00994">
    <property type="entry name" value="MoCF_biosynth"/>
    <property type="match status" value="1"/>
</dbReference>
<reference evidence="8 9" key="1">
    <citation type="submission" date="2019-04" db="EMBL/GenBank/DDBJ databases">
        <authorList>
            <person name="Feng G."/>
            <person name="Zhu H."/>
        </authorList>
    </citation>
    <scope>NUCLEOTIDE SEQUENCE [LARGE SCALE GENOMIC DNA]</scope>
    <source>
        <strain evidence="8 9">6HR-1</strain>
    </source>
</reference>
<sequence>MHAPRLDSCAEARGLLLPDAACDAAAAHAWSIEAAEEVPLRQAAGRTLATPVIATVSLPAFDQAAMDGYAFVTGGREIPPGTCMPVVGRVAAGQSARELATDQAMRIFTGAPLPVGADAVLMQEHARRDEDVVITSRAVVPGNNVRKRGEDVRVGEALLEPGTRLDARHVALLAAQGHPAVTVRRRIRVGVISTGDELREPGNALDPAAIYDSNRPMLLALAEAAGFEAVDGGCVHDTPVDLARSLTALAAGCDLLVTTGGASIGEEDHAATAAALAGATFETLRMALKPGKPAVVGRIGGAAYLGLPGNPVAALVSWLLLGRAMTASLEGRPVIRRPGLKLRVANTYERRPGRTEFVPARIAAGTVHILGRGGSSRLRPLIEADGLVEIGPEHAPVASGSVVAFHSFCDRFLV</sequence>
<dbReference type="Gene3D" id="2.170.190.11">
    <property type="entry name" value="Molybdopterin biosynthesis moea protein, domain 3"/>
    <property type="match status" value="1"/>
</dbReference>
<dbReference type="GO" id="GO:0046872">
    <property type="term" value="F:metal ion binding"/>
    <property type="evidence" value="ECO:0007669"/>
    <property type="project" value="UniProtKB-UniRule"/>
</dbReference>
<keyword evidence="6" id="KW-0500">Molybdenum</keyword>
<dbReference type="Pfam" id="PF03454">
    <property type="entry name" value="MoeA_C"/>
    <property type="match status" value="1"/>
</dbReference>
<dbReference type="GO" id="GO:0061599">
    <property type="term" value="F:molybdopterin molybdotransferase activity"/>
    <property type="evidence" value="ECO:0007669"/>
    <property type="project" value="UniProtKB-UniRule"/>
</dbReference>
<dbReference type="Proteomes" id="UP000297535">
    <property type="component" value="Unassembled WGS sequence"/>
</dbReference>
<dbReference type="InterPro" id="IPR001453">
    <property type="entry name" value="MoaB/Mog_dom"/>
</dbReference>
<dbReference type="SUPFAM" id="SSF63882">
    <property type="entry name" value="MoeA N-terminal region -like"/>
    <property type="match status" value="1"/>
</dbReference>
<keyword evidence="9" id="KW-1185">Reference proteome</keyword>
<dbReference type="NCBIfam" id="TIGR00177">
    <property type="entry name" value="molyb_syn"/>
    <property type="match status" value="1"/>
</dbReference>
<dbReference type="Gene3D" id="3.90.105.10">
    <property type="entry name" value="Molybdopterin biosynthesis moea protein, domain 2"/>
    <property type="match status" value="1"/>
</dbReference>
<evidence type="ECO:0000256" key="3">
    <source>
        <dbReference type="ARBA" id="ARBA00010763"/>
    </source>
</evidence>
<keyword evidence="6" id="KW-0479">Metal-binding</keyword>
<comment type="similarity">
    <text evidence="3 6">Belongs to the MoeA family.</text>
</comment>
<dbReference type="GO" id="GO:0006777">
    <property type="term" value="P:Mo-molybdopterin cofactor biosynthetic process"/>
    <property type="evidence" value="ECO:0007669"/>
    <property type="project" value="UniProtKB-UniRule"/>
</dbReference>
<dbReference type="OrthoDB" id="9804758at2"/>
<evidence type="ECO:0000256" key="5">
    <source>
        <dbReference type="ARBA" id="ARBA00047317"/>
    </source>
</evidence>